<dbReference type="GO" id="GO:0005524">
    <property type="term" value="F:ATP binding"/>
    <property type="evidence" value="ECO:0007669"/>
    <property type="project" value="UniProtKB-KW"/>
</dbReference>
<evidence type="ECO:0000256" key="7">
    <source>
        <dbReference type="PROSITE-ProRule" id="PRU10100"/>
    </source>
</evidence>
<reference evidence="14" key="3">
    <citation type="journal article" date="2011" name="PLoS ONE">
        <title>Genome sequence of a mesophilic hydrogenotrophic methanogen Methanocella paludicola, the first cultivated representative of the order Methanocellales.</title>
        <authorList>
            <person name="Sakai S."/>
            <person name="Takaki Y."/>
            <person name="Shimamura S."/>
            <person name="Sekine M."/>
            <person name="Tajima T."/>
            <person name="Kosugi H."/>
            <person name="Ichikawa N."/>
            <person name="Tasumi E."/>
            <person name="Hiraki A.T."/>
            <person name="Shimizu A."/>
            <person name="Kato Y."/>
            <person name="Nishiko R."/>
            <person name="Mori K."/>
            <person name="Fujita N."/>
            <person name="Imachi H."/>
            <person name="Takai K."/>
        </authorList>
    </citation>
    <scope>NUCLEOTIDE SEQUENCE [LARGE SCALE GENOMIC DNA]</scope>
    <source>
        <strain evidence="14">DSM 17711 / JCM 13418 / NBRC 101707 / SANAE</strain>
    </source>
</reference>
<evidence type="ECO:0000256" key="1">
    <source>
        <dbReference type="ARBA" id="ARBA00022598"/>
    </source>
</evidence>
<evidence type="ECO:0000256" key="9">
    <source>
        <dbReference type="SAM" id="MobiDB-lite"/>
    </source>
</evidence>
<dbReference type="InterPro" id="IPR011878">
    <property type="entry name" value="GatD"/>
</dbReference>
<evidence type="ECO:0000256" key="2">
    <source>
        <dbReference type="ARBA" id="ARBA00022741"/>
    </source>
</evidence>
<reference evidence="13 14" key="2">
    <citation type="journal article" date="2008" name="Int. J. Syst. Evol. Microbiol.">
        <title>Methanocella paludicola gen. nov., sp. nov., a methane-producing archaeon, the first isolate of the lineage 'Rice Cluster I', and proposal of the new archaeal order Methanocellales ord. nov.</title>
        <authorList>
            <person name="Sakai S."/>
            <person name="Imachi H."/>
            <person name="Hanada S."/>
            <person name="Ohashi A."/>
            <person name="Harada H."/>
            <person name="Kamagata Y."/>
        </authorList>
    </citation>
    <scope>NUCLEOTIDE SEQUENCE [LARGE SCALE GENOMIC DNA]</scope>
    <source>
        <strain evidence="14">DSM 17711 / JCM 13418 / NBRC 101707 / SANAE</strain>
    </source>
</reference>
<evidence type="ECO:0000259" key="12">
    <source>
        <dbReference type="Pfam" id="PF18195"/>
    </source>
</evidence>
<dbReference type="InterPro" id="IPR027474">
    <property type="entry name" value="L-asparaginase_N"/>
</dbReference>
<dbReference type="SMART" id="SM00870">
    <property type="entry name" value="Asparaginase"/>
    <property type="match status" value="1"/>
</dbReference>
<dbReference type="SUPFAM" id="SSF53774">
    <property type="entry name" value="Glutaminase/Asparaginase"/>
    <property type="match status" value="1"/>
</dbReference>
<name>D1YUR9_METPS</name>
<dbReference type="GO" id="GO:0004067">
    <property type="term" value="F:asparaginase activity"/>
    <property type="evidence" value="ECO:0007669"/>
    <property type="project" value="UniProtKB-UniRule"/>
</dbReference>
<dbReference type="Proteomes" id="UP000001882">
    <property type="component" value="Chromosome"/>
</dbReference>
<dbReference type="Pfam" id="PF17763">
    <property type="entry name" value="Asparaginase_C"/>
    <property type="match status" value="1"/>
</dbReference>
<dbReference type="PROSITE" id="PS00144">
    <property type="entry name" value="ASN_GLN_ASE_1"/>
    <property type="match status" value="1"/>
</dbReference>
<gene>
    <name evidence="5 13" type="primary">gatD</name>
    <name evidence="13" type="ordered locus">MCP_0119</name>
</gene>
<dbReference type="OrthoDB" id="371959at2157"/>
<keyword evidence="2 5" id="KW-0547">Nucleotide-binding</keyword>
<sequence>MADYKEGDMVRVSSKGREYSGIVMPSRSDKIVLKMKSGYNAGLSLDGADVTVVERSPQPPKPARKAHPHNPGLPNISILSTGGTIASRVDYRTGAVSSQFTADDILDAIPELGDMANFNGRVLSMIFSEDMDASVWQNLARACHEEIKNGADGIIVTHGTDTLSYTAAALSFMVRSPVPIVLVGAQRSSDRPSSDNAMNMICATAVSTSDIAGVTVVMHGETSDDFCYVHRGTKVRKLHTSMRTAFQSVNVPPIARVDYATRKITPITGYVKRGEQELKLMGDMETKCALVKFYPGMSPEIIDYYREKSFKGLVLEGTGLGHVSTKWLPAIEKAVSAGITIVMTSQCINGRICDRVYSTGIDLLKAGAIEGEDMLPEVALVKLMWALGQTNDMAQVKRIMQHDYAGEIHWRSTV</sequence>
<feature type="active site" evidence="5">
    <location>
        <position position="237"/>
    </location>
</feature>
<reference evidence="13 14" key="1">
    <citation type="journal article" date="2007" name="Appl. Environ. Microbiol.">
        <title>Isolation of key methanogens for global methane emission from rice paddy fields: a novel isolate affiliated with the clone cluster rice cluster I.</title>
        <authorList>
            <person name="Sakai S."/>
            <person name="Imachi H."/>
            <person name="Sekiguchi Y."/>
            <person name="Ohashi A."/>
            <person name="Harada H."/>
            <person name="Kamagata Y."/>
        </authorList>
    </citation>
    <scope>NUCLEOTIDE SEQUENCE [LARGE SCALE GENOMIC DNA]</scope>
    <source>
        <strain evidence="14">DSM 17711 / JCM 13418 / NBRC 101707 / SANAE</strain>
    </source>
</reference>
<dbReference type="PROSITE" id="PS00917">
    <property type="entry name" value="ASN_GLN_ASE_2"/>
    <property type="match status" value="1"/>
</dbReference>
<evidence type="ECO:0000256" key="8">
    <source>
        <dbReference type="RuleBase" id="RU004457"/>
    </source>
</evidence>
<dbReference type="eggNOG" id="arCOG01924">
    <property type="taxonomic scope" value="Archaea"/>
</dbReference>
<dbReference type="PIRSF" id="PIRSF001220">
    <property type="entry name" value="L-ASNase_gatD"/>
    <property type="match status" value="1"/>
</dbReference>
<dbReference type="PRINTS" id="PR00139">
    <property type="entry name" value="ASNGLNASE"/>
</dbReference>
<dbReference type="AlphaFoldDB" id="D1YUR9"/>
<dbReference type="InterPro" id="IPR006034">
    <property type="entry name" value="Asparaginase/glutaminase-like"/>
</dbReference>
<evidence type="ECO:0000313" key="14">
    <source>
        <dbReference type="Proteomes" id="UP000001882"/>
    </source>
</evidence>
<evidence type="ECO:0000256" key="5">
    <source>
        <dbReference type="HAMAP-Rule" id="MF_00586"/>
    </source>
</evidence>
<dbReference type="InterPro" id="IPR020827">
    <property type="entry name" value="Asparaginase/glutaminase_AS1"/>
</dbReference>
<dbReference type="GO" id="GO:0050567">
    <property type="term" value="F:glutaminyl-tRNA synthase (glutamine-hydrolyzing) activity"/>
    <property type="evidence" value="ECO:0007669"/>
    <property type="project" value="UniProtKB-UniRule"/>
</dbReference>
<dbReference type="InterPro" id="IPR036152">
    <property type="entry name" value="Asp/glu_Ase-like_sf"/>
</dbReference>
<accession>D1YUR9</accession>
<dbReference type="InterPro" id="IPR040918">
    <property type="entry name" value="GatD_N"/>
</dbReference>
<dbReference type="SUPFAM" id="SSF141300">
    <property type="entry name" value="GatD N-terminal domain-like"/>
    <property type="match status" value="1"/>
</dbReference>
<comment type="subunit">
    <text evidence="5 8">Heterodimer of GatD and GatE.</text>
</comment>
<dbReference type="FunCoup" id="D1YUR9">
    <property type="interactions" value="37"/>
</dbReference>
<keyword evidence="3 5" id="KW-0067">ATP-binding</keyword>
<dbReference type="PIRSF" id="PIRSF500175">
    <property type="entry name" value="Glu_ADT_D"/>
    <property type="match status" value="1"/>
</dbReference>
<comment type="similarity">
    <text evidence="5 8">Belongs to the asparaginase 1 family. GatD subfamily.</text>
</comment>
<evidence type="ECO:0000313" key="13">
    <source>
        <dbReference type="EMBL" id="BAI60191.1"/>
    </source>
</evidence>
<dbReference type="InterPro" id="IPR037152">
    <property type="entry name" value="L-asparaginase_N_sf"/>
</dbReference>
<organism evidence="13 14">
    <name type="scientific">Methanocella paludicola (strain DSM 17711 / JCM 13418 / NBRC 101707 / SANAE)</name>
    <dbReference type="NCBI Taxonomy" id="304371"/>
    <lineage>
        <taxon>Archaea</taxon>
        <taxon>Methanobacteriati</taxon>
        <taxon>Methanobacteriota</taxon>
        <taxon>Stenosarchaea group</taxon>
        <taxon>Methanomicrobia</taxon>
        <taxon>Methanocellales</taxon>
        <taxon>Methanocellaceae</taxon>
        <taxon>Methanocella</taxon>
    </lineage>
</organism>
<feature type="domain" description="Asparaginase/glutaminase C-terminal" evidence="11">
    <location>
        <begin position="289"/>
        <end position="400"/>
    </location>
</feature>
<dbReference type="Pfam" id="PF00710">
    <property type="entry name" value="Asparaginase"/>
    <property type="match status" value="1"/>
</dbReference>
<evidence type="ECO:0000256" key="3">
    <source>
        <dbReference type="ARBA" id="ARBA00022840"/>
    </source>
</evidence>
<dbReference type="GO" id="GO:0006450">
    <property type="term" value="P:regulation of translational fidelity"/>
    <property type="evidence" value="ECO:0007669"/>
    <property type="project" value="InterPro"/>
</dbReference>
<feature type="domain" description="L-asparaginase N-terminal" evidence="10">
    <location>
        <begin position="75"/>
        <end position="259"/>
    </location>
</feature>
<dbReference type="EC" id="6.3.5.-" evidence="5 8"/>
<dbReference type="PANTHER" id="PTHR11707:SF28">
    <property type="entry name" value="60 KDA LYSOPHOSPHOLIPASE"/>
    <property type="match status" value="1"/>
</dbReference>
<evidence type="ECO:0000259" key="11">
    <source>
        <dbReference type="Pfam" id="PF17763"/>
    </source>
</evidence>
<comment type="function">
    <text evidence="5 8">Allows the formation of correctly charged Gln-tRNA(Gln) through the transamidation of misacylated Glu-tRNA(Gln) in organisms which lack glutaminyl-tRNA synthetase. The reaction takes place in the presence of glutamine and ATP through an activated gamma-phospho-Glu-tRNA(Gln). The GatDE system is specific for glutamate and does not act on aspartate.</text>
</comment>
<dbReference type="InParanoid" id="D1YUR9"/>
<dbReference type="HAMAP" id="MF_00586">
    <property type="entry name" value="GatD"/>
    <property type="match status" value="1"/>
</dbReference>
<evidence type="ECO:0000256" key="6">
    <source>
        <dbReference type="PROSITE-ProRule" id="PRU10099"/>
    </source>
</evidence>
<dbReference type="InterPro" id="IPR027475">
    <property type="entry name" value="Asparaginase/glutaminase_AS2"/>
</dbReference>
<evidence type="ECO:0000256" key="4">
    <source>
        <dbReference type="ARBA" id="ARBA00022917"/>
    </source>
</evidence>
<feature type="domain" description="GatD N-terminal" evidence="12">
    <location>
        <begin position="5"/>
        <end position="53"/>
    </location>
</feature>
<evidence type="ECO:0000259" key="10">
    <source>
        <dbReference type="Pfam" id="PF00710"/>
    </source>
</evidence>
<dbReference type="NCBIfam" id="TIGR02153">
    <property type="entry name" value="gatD_arch"/>
    <property type="match status" value="1"/>
</dbReference>
<feature type="active site" evidence="5 7">
    <location>
        <position position="160"/>
    </location>
</feature>
<dbReference type="InterPro" id="IPR027473">
    <property type="entry name" value="L-asparaginase_C"/>
</dbReference>
<dbReference type="InterPro" id="IPR037222">
    <property type="entry name" value="GatD_N_sf"/>
</dbReference>
<dbReference type="InterPro" id="IPR006033">
    <property type="entry name" value="AsnA_fam"/>
</dbReference>
<feature type="region of interest" description="Disordered" evidence="9">
    <location>
        <begin position="54"/>
        <end position="77"/>
    </location>
</feature>
<keyword evidence="1 5" id="KW-0436">Ligase</keyword>
<dbReference type="PANTHER" id="PTHR11707">
    <property type="entry name" value="L-ASPARAGINASE"/>
    <property type="match status" value="1"/>
</dbReference>
<dbReference type="GO" id="GO:0016740">
    <property type="term" value="F:transferase activity"/>
    <property type="evidence" value="ECO:0007669"/>
    <property type="project" value="UniProtKB-KW"/>
</dbReference>
<dbReference type="CDD" id="cd08962">
    <property type="entry name" value="GatD"/>
    <property type="match status" value="1"/>
</dbReference>
<dbReference type="InterPro" id="IPR040919">
    <property type="entry name" value="Asparaginase_C"/>
</dbReference>
<dbReference type="RefSeq" id="WP_012898871.1">
    <property type="nucleotide sequence ID" value="NC_013665.1"/>
</dbReference>
<proteinExistence type="inferred from homology"/>
<dbReference type="KEGG" id="mpd:MCP_0119"/>
<feature type="active site" evidence="5 6">
    <location>
        <position position="84"/>
    </location>
</feature>
<keyword evidence="14" id="KW-1185">Reference proteome</keyword>
<protein>
    <recommendedName>
        <fullName evidence="5 8">Glutamyl-tRNA(Gln) amidotransferase subunit D</fullName>
        <shortName evidence="5">Glu-ADT subunit D</shortName>
        <ecNumber evidence="5 8">6.3.5.-</ecNumber>
    </recommendedName>
</protein>
<dbReference type="GO" id="GO:0006520">
    <property type="term" value="P:amino acid metabolic process"/>
    <property type="evidence" value="ECO:0007669"/>
    <property type="project" value="InterPro"/>
</dbReference>
<dbReference type="STRING" id="304371.MCP_0119"/>
<dbReference type="Gene3D" id="3.40.50.40">
    <property type="match status" value="1"/>
</dbReference>
<dbReference type="NCBIfam" id="TIGR00519">
    <property type="entry name" value="asnASE_I"/>
    <property type="match status" value="1"/>
</dbReference>
<dbReference type="PROSITE" id="PS51732">
    <property type="entry name" value="ASN_GLN_ASE_3"/>
    <property type="match status" value="1"/>
</dbReference>
<dbReference type="NCBIfam" id="NF003217">
    <property type="entry name" value="PRK04183.1"/>
    <property type="match status" value="1"/>
</dbReference>
<dbReference type="EMBL" id="AP011532">
    <property type="protein sequence ID" value="BAI60191.1"/>
    <property type="molecule type" value="Genomic_DNA"/>
</dbReference>
<dbReference type="Gene3D" id="3.40.50.1170">
    <property type="entry name" value="L-asparaginase, N-terminal domain"/>
    <property type="match status" value="1"/>
</dbReference>
<feature type="active site" evidence="5">
    <location>
        <position position="161"/>
    </location>
</feature>
<dbReference type="GO" id="GO:0006412">
    <property type="term" value="P:translation"/>
    <property type="evidence" value="ECO:0007669"/>
    <property type="project" value="UniProtKB-UniRule"/>
</dbReference>
<dbReference type="PATRIC" id="fig|304371.9.peg.125"/>
<keyword evidence="4 5" id="KW-0648">Protein biosynthesis</keyword>
<dbReference type="Gene3D" id="2.30.30.520">
    <property type="match status" value="1"/>
</dbReference>
<dbReference type="Pfam" id="PF18195">
    <property type="entry name" value="GatD_N"/>
    <property type="match status" value="1"/>
</dbReference>
<dbReference type="GeneID" id="8682861"/>
<comment type="catalytic activity">
    <reaction evidence="5 8">
        <text>L-glutamyl-tRNA(Gln) + L-glutamine + ATP + H2O = L-glutaminyl-tRNA(Gln) + L-glutamate + ADP + phosphate + H(+)</text>
        <dbReference type="Rhea" id="RHEA:17521"/>
        <dbReference type="Rhea" id="RHEA-COMP:9681"/>
        <dbReference type="Rhea" id="RHEA-COMP:9684"/>
        <dbReference type="ChEBI" id="CHEBI:15377"/>
        <dbReference type="ChEBI" id="CHEBI:15378"/>
        <dbReference type="ChEBI" id="CHEBI:29985"/>
        <dbReference type="ChEBI" id="CHEBI:30616"/>
        <dbReference type="ChEBI" id="CHEBI:43474"/>
        <dbReference type="ChEBI" id="CHEBI:58359"/>
        <dbReference type="ChEBI" id="CHEBI:78520"/>
        <dbReference type="ChEBI" id="CHEBI:78521"/>
        <dbReference type="ChEBI" id="CHEBI:456216"/>
    </reaction>
</comment>